<reference evidence="1" key="1">
    <citation type="submission" date="2014-09" db="EMBL/GenBank/DDBJ databases">
        <authorList>
            <person name="Magalhaes I.L.F."/>
            <person name="Oliveira U."/>
            <person name="Santos F.R."/>
            <person name="Vidigal T.H.D.A."/>
            <person name="Brescovit A.D."/>
            <person name="Santos A.J."/>
        </authorList>
    </citation>
    <scope>NUCLEOTIDE SEQUENCE</scope>
    <source>
        <tissue evidence="1">Shoot tissue taken approximately 20 cm above the soil surface</tissue>
    </source>
</reference>
<protein>
    <submittedName>
        <fullName evidence="1">Uncharacterized protein</fullName>
    </submittedName>
</protein>
<sequence length="76" mass="8818">MLTLNKHSKIVESSLFSSPLFHTSSSQVFSTFVGDLKEEVHYMVYCTNAVLQQQEIYRKGSSWTRINMMNLIMKLI</sequence>
<evidence type="ECO:0000313" key="1">
    <source>
        <dbReference type="EMBL" id="JAD24969.1"/>
    </source>
</evidence>
<organism evidence="1">
    <name type="scientific">Arundo donax</name>
    <name type="common">Giant reed</name>
    <name type="synonym">Donax arundinaceus</name>
    <dbReference type="NCBI Taxonomy" id="35708"/>
    <lineage>
        <taxon>Eukaryota</taxon>
        <taxon>Viridiplantae</taxon>
        <taxon>Streptophyta</taxon>
        <taxon>Embryophyta</taxon>
        <taxon>Tracheophyta</taxon>
        <taxon>Spermatophyta</taxon>
        <taxon>Magnoliopsida</taxon>
        <taxon>Liliopsida</taxon>
        <taxon>Poales</taxon>
        <taxon>Poaceae</taxon>
        <taxon>PACMAD clade</taxon>
        <taxon>Arundinoideae</taxon>
        <taxon>Arundineae</taxon>
        <taxon>Arundo</taxon>
    </lineage>
</organism>
<accession>A0A0A8YFJ9</accession>
<dbReference type="AlphaFoldDB" id="A0A0A8YFJ9"/>
<reference evidence="1" key="2">
    <citation type="journal article" date="2015" name="Data Brief">
        <title>Shoot transcriptome of the giant reed, Arundo donax.</title>
        <authorList>
            <person name="Barrero R.A."/>
            <person name="Guerrero F.D."/>
            <person name="Moolhuijzen P."/>
            <person name="Goolsby J.A."/>
            <person name="Tidwell J."/>
            <person name="Bellgard S.E."/>
            <person name="Bellgard M.I."/>
        </authorList>
    </citation>
    <scope>NUCLEOTIDE SEQUENCE</scope>
    <source>
        <tissue evidence="1">Shoot tissue taken approximately 20 cm above the soil surface</tissue>
    </source>
</reference>
<proteinExistence type="predicted"/>
<name>A0A0A8YFJ9_ARUDO</name>
<dbReference type="EMBL" id="GBRH01272926">
    <property type="protein sequence ID" value="JAD24969.1"/>
    <property type="molecule type" value="Transcribed_RNA"/>
</dbReference>